<feature type="transmembrane region" description="Helical" evidence="6">
    <location>
        <begin position="139"/>
        <end position="160"/>
    </location>
</feature>
<protein>
    <submittedName>
        <fullName evidence="8">Uncharacterized protein LOC126912632</fullName>
    </submittedName>
</protein>
<accession>A0A9R0F5U6</accession>
<evidence type="ECO:0000256" key="6">
    <source>
        <dbReference type="SAM" id="Phobius"/>
    </source>
</evidence>
<organism evidence="7 8">
    <name type="scientific">Spodoptera frugiperda</name>
    <name type="common">Fall armyworm</name>
    <dbReference type="NCBI Taxonomy" id="7108"/>
    <lineage>
        <taxon>Eukaryota</taxon>
        <taxon>Metazoa</taxon>
        <taxon>Ecdysozoa</taxon>
        <taxon>Arthropoda</taxon>
        <taxon>Hexapoda</taxon>
        <taxon>Insecta</taxon>
        <taxon>Pterygota</taxon>
        <taxon>Neoptera</taxon>
        <taxon>Endopterygota</taxon>
        <taxon>Lepidoptera</taxon>
        <taxon>Glossata</taxon>
        <taxon>Ditrysia</taxon>
        <taxon>Noctuoidea</taxon>
        <taxon>Noctuidae</taxon>
        <taxon>Amphipyrinae</taxon>
        <taxon>Spodoptera</taxon>
    </lineage>
</organism>
<name>A0A9R0F5U6_SPOFR</name>
<dbReference type="OrthoDB" id="7477935at2759"/>
<evidence type="ECO:0000256" key="5">
    <source>
        <dbReference type="ARBA" id="ARBA00023136"/>
    </source>
</evidence>
<dbReference type="GO" id="GO:0005886">
    <property type="term" value="C:plasma membrane"/>
    <property type="evidence" value="ECO:0007669"/>
    <property type="project" value="UniProtKB-SubCell"/>
</dbReference>
<evidence type="ECO:0000313" key="8">
    <source>
        <dbReference type="RefSeq" id="XP_050561602.1"/>
    </source>
</evidence>
<evidence type="ECO:0000256" key="4">
    <source>
        <dbReference type="ARBA" id="ARBA00022989"/>
    </source>
</evidence>
<dbReference type="AlphaFoldDB" id="A0A9R0F5U6"/>
<proteinExistence type="predicted"/>
<dbReference type="Pfam" id="PF08395">
    <property type="entry name" value="7tm_7"/>
    <property type="match status" value="1"/>
</dbReference>
<feature type="transmembrane region" description="Helical" evidence="6">
    <location>
        <begin position="29"/>
        <end position="53"/>
    </location>
</feature>
<evidence type="ECO:0000313" key="7">
    <source>
        <dbReference type="Proteomes" id="UP000829999"/>
    </source>
</evidence>
<dbReference type="GeneID" id="126912632"/>
<feature type="transmembrane region" description="Helical" evidence="6">
    <location>
        <begin position="65"/>
        <end position="85"/>
    </location>
</feature>
<gene>
    <name evidence="8" type="primary">LOC126912632</name>
</gene>
<evidence type="ECO:0000256" key="2">
    <source>
        <dbReference type="ARBA" id="ARBA00022475"/>
    </source>
</evidence>
<keyword evidence="4 6" id="KW-1133">Transmembrane helix</keyword>
<keyword evidence="2" id="KW-1003">Cell membrane</keyword>
<comment type="subcellular location">
    <subcellularLocation>
        <location evidence="1">Cell membrane</location>
        <topology evidence="1">Multi-pass membrane protein</topology>
    </subcellularLocation>
</comment>
<dbReference type="RefSeq" id="XP_050561602.1">
    <property type="nucleotide sequence ID" value="XM_050705645.1"/>
</dbReference>
<reference evidence="8" key="1">
    <citation type="submission" date="2025-08" db="UniProtKB">
        <authorList>
            <consortium name="RefSeq"/>
        </authorList>
    </citation>
    <scope>IDENTIFICATION</scope>
    <source>
        <tissue evidence="8">Whole larval tissue</tissue>
    </source>
</reference>
<keyword evidence="7" id="KW-1185">Reference proteome</keyword>
<sequence>MIVIIHFTRVIIFESVWYRVRNLKKRLEYMLSQVLVTVLTFIPGLVASIHDIISEYPKPIIRISMQQIITELIIMCVPAIFSEIINREIYSMKFLLSKHMLVCKNDDMRELMEDCLTFLEHRPFKYTVFRLFSIDINMVFTMINLCITYAIAIIQFGHYFN</sequence>
<keyword evidence="3 6" id="KW-0812">Transmembrane</keyword>
<dbReference type="GO" id="GO:0050909">
    <property type="term" value="P:sensory perception of taste"/>
    <property type="evidence" value="ECO:0007669"/>
    <property type="project" value="InterPro"/>
</dbReference>
<keyword evidence="5 6" id="KW-0472">Membrane</keyword>
<evidence type="ECO:0000256" key="3">
    <source>
        <dbReference type="ARBA" id="ARBA00022692"/>
    </source>
</evidence>
<dbReference type="Proteomes" id="UP000829999">
    <property type="component" value="Chromosome 27"/>
</dbReference>
<dbReference type="InterPro" id="IPR013604">
    <property type="entry name" value="7TM_chemorcpt"/>
</dbReference>
<evidence type="ECO:0000256" key="1">
    <source>
        <dbReference type="ARBA" id="ARBA00004651"/>
    </source>
</evidence>